<proteinExistence type="predicted"/>
<evidence type="ECO:0000313" key="2">
    <source>
        <dbReference type="Proteomes" id="UP000095229"/>
    </source>
</evidence>
<organism evidence="1 2">
    <name type="scientific">Legionella parisiensis</name>
    <dbReference type="NCBI Taxonomy" id="45071"/>
    <lineage>
        <taxon>Bacteria</taxon>
        <taxon>Pseudomonadati</taxon>
        <taxon>Pseudomonadota</taxon>
        <taxon>Gammaproteobacteria</taxon>
        <taxon>Legionellales</taxon>
        <taxon>Legionellaceae</taxon>
        <taxon>Legionella</taxon>
    </lineage>
</organism>
<dbReference type="EMBL" id="LSOG01000051">
    <property type="protein sequence ID" value="OEH47230.1"/>
    <property type="molecule type" value="Genomic_DNA"/>
</dbReference>
<gene>
    <name evidence="1" type="ORF">lpari_01705</name>
</gene>
<evidence type="ECO:0000313" key="1">
    <source>
        <dbReference type="EMBL" id="OEH47230.1"/>
    </source>
</evidence>
<keyword evidence="2" id="KW-1185">Reference proteome</keyword>
<protein>
    <submittedName>
        <fullName evidence="1">Uncharacterized protein</fullName>
    </submittedName>
</protein>
<reference evidence="1 2" key="1">
    <citation type="submission" date="2016-02" db="EMBL/GenBank/DDBJ databases">
        <title>Secondary metabolites in Legionella.</title>
        <authorList>
            <person name="Tobias N.J."/>
            <person name="Bode H.B."/>
        </authorList>
    </citation>
    <scope>NUCLEOTIDE SEQUENCE [LARGE SCALE GENOMIC DNA]</scope>
    <source>
        <strain evidence="1 2">DSM 19216</strain>
    </source>
</reference>
<name>A0A1E5JRZ1_9GAMM</name>
<dbReference type="AlphaFoldDB" id="A0A1E5JRZ1"/>
<dbReference type="Proteomes" id="UP000095229">
    <property type="component" value="Unassembled WGS sequence"/>
</dbReference>
<accession>A0A1E5JRZ1</accession>
<comment type="caution">
    <text evidence="1">The sequence shown here is derived from an EMBL/GenBank/DDBJ whole genome shotgun (WGS) entry which is preliminary data.</text>
</comment>
<sequence length="61" mass="7122">MHDMPPLYLDLFSNFTERMNCFVGTVLELLCDCTLRPSALRTSLPQSFKESISFYLFEKQP</sequence>